<comment type="caution">
    <text evidence="1">The sequence shown here is derived from an EMBL/GenBank/DDBJ whole genome shotgun (WGS) entry which is preliminary data.</text>
</comment>
<organism evidence="1 2">
    <name type="scientific">Orbilia ellipsospora</name>
    <dbReference type="NCBI Taxonomy" id="2528407"/>
    <lineage>
        <taxon>Eukaryota</taxon>
        <taxon>Fungi</taxon>
        <taxon>Dikarya</taxon>
        <taxon>Ascomycota</taxon>
        <taxon>Pezizomycotina</taxon>
        <taxon>Orbiliomycetes</taxon>
        <taxon>Orbiliales</taxon>
        <taxon>Orbiliaceae</taxon>
        <taxon>Orbilia</taxon>
    </lineage>
</organism>
<accession>A0AAV9XJP6</accession>
<keyword evidence="2" id="KW-1185">Reference proteome</keyword>
<evidence type="ECO:0008006" key="3">
    <source>
        <dbReference type="Google" id="ProtNLM"/>
    </source>
</evidence>
<dbReference type="AlphaFoldDB" id="A0AAV9XJP6"/>
<dbReference type="Proteomes" id="UP001365542">
    <property type="component" value="Unassembled WGS sequence"/>
</dbReference>
<proteinExistence type="predicted"/>
<evidence type="ECO:0000313" key="2">
    <source>
        <dbReference type="Proteomes" id="UP001365542"/>
    </source>
</evidence>
<sequence length="163" mass="19010">MQTFRTALQGTRAFFTQTVYTAPSSELIRFHPLVFQTAVTLHTQTRITSQAAKLVNYVRRTHYDRASRTWHDAELQEMAIDLSKQVEDCEKETKVMLLEMSTRFTVQIRFYNDEEESFGEQQFGSGWSLQQGLLLSPEGNRQHNVMERQVDGFTTEFRFEGTI</sequence>
<protein>
    <recommendedName>
        <fullName evidence="3">HORMA domain-containing protein</fullName>
    </recommendedName>
</protein>
<evidence type="ECO:0000313" key="1">
    <source>
        <dbReference type="EMBL" id="KAK6542345.1"/>
    </source>
</evidence>
<reference evidence="1 2" key="1">
    <citation type="submission" date="2019-10" db="EMBL/GenBank/DDBJ databases">
        <authorList>
            <person name="Palmer J.M."/>
        </authorList>
    </citation>
    <scope>NUCLEOTIDE SEQUENCE [LARGE SCALE GENOMIC DNA]</scope>
    <source>
        <strain evidence="1 2">TWF694</strain>
    </source>
</reference>
<name>A0AAV9XJP6_9PEZI</name>
<gene>
    <name evidence="1" type="ORF">TWF694_006304</name>
</gene>
<dbReference type="EMBL" id="JAVHJO010000002">
    <property type="protein sequence ID" value="KAK6542345.1"/>
    <property type="molecule type" value="Genomic_DNA"/>
</dbReference>